<proteinExistence type="predicted"/>
<reference evidence="2" key="3">
    <citation type="submission" date="2015-04" db="UniProtKB">
        <authorList>
            <consortium name="EnsemblPlants"/>
        </authorList>
    </citation>
    <scope>IDENTIFICATION</scope>
    <source>
        <strain evidence="2">cv. Jemalong A17</strain>
    </source>
</reference>
<evidence type="ECO:0000313" key="3">
    <source>
        <dbReference type="Proteomes" id="UP000002051"/>
    </source>
</evidence>
<reference evidence="1 3" key="1">
    <citation type="journal article" date="2011" name="Nature">
        <title>The Medicago genome provides insight into the evolution of rhizobial symbioses.</title>
        <authorList>
            <person name="Young N.D."/>
            <person name="Debelle F."/>
            <person name="Oldroyd G.E."/>
            <person name="Geurts R."/>
            <person name="Cannon S.B."/>
            <person name="Udvardi M.K."/>
            <person name="Benedito V.A."/>
            <person name="Mayer K.F."/>
            <person name="Gouzy J."/>
            <person name="Schoof H."/>
            <person name="Van de Peer Y."/>
            <person name="Proost S."/>
            <person name="Cook D.R."/>
            <person name="Meyers B.C."/>
            <person name="Spannagl M."/>
            <person name="Cheung F."/>
            <person name="De Mita S."/>
            <person name="Krishnakumar V."/>
            <person name="Gundlach H."/>
            <person name="Zhou S."/>
            <person name="Mudge J."/>
            <person name="Bharti A.K."/>
            <person name="Murray J.D."/>
            <person name="Naoumkina M.A."/>
            <person name="Rosen B."/>
            <person name="Silverstein K.A."/>
            <person name="Tang H."/>
            <person name="Rombauts S."/>
            <person name="Zhao P.X."/>
            <person name="Zhou P."/>
            <person name="Barbe V."/>
            <person name="Bardou P."/>
            <person name="Bechner M."/>
            <person name="Bellec A."/>
            <person name="Berger A."/>
            <person name="Berges H."/>
            <person name="Bidwell S."/>
            <person name="Bisseling T."/>
            <person name="Choisne N."/>
            <person name="Couloux A."/>
            <person name="Denny R."/>
            <person name="Deshpande S."/>
            <person name="Dai X."/>
            <person name="Doyle J.J."/>
            <person name="Dudez A.M."/>
            <person name="Farmer A.D."/>
            <person name="Fouteau S."/>
            <person name="Franken C."/>
            <person name="Gibelin C."/>
            <person name="Gish J."/>
            <person name="Goldstein S."/>
            <person name="Gonzalez A.J."/>
            <person name="Green P.J."/>
            <person name="Hallab A."/>
            <person name="Hartog M."/>
            <person name="Hua A."/>
            <person name="Humphray S.J."/>
            <person name="Jeong D.H."/>
            <person name="Jing Y."/>
            <person name="Jocker A."/>
            <person name="Kenton S.M."/>
            <person name="Kim D.J."/>
            <person name="Klee K."/>
            <person name="Lai H."/>
            <person name="Lang C."/>
            <person name="Lin S."/>
            <person name="Macmil S.L."/>
            <person name="Magdelenat G."/>
            <person name="Matthews L."/>
            <person name="McCorrison J."/>
            <person name="Monaghan E.L."/>
            <person name="Mun J.H."/>
            <person name="Najar F.Z."/>
            <person name="Nicholson C."/>
            <person name="Noirot C."/>
            <person name="O'Bleness M."/>
            <person name="Paule C.R."/>
            <person name="Poulain J."/>
            <person name="Prion F."/>
            <person name="Qin B."/>
            <person name="Qu C."/>
            <person name="Retzel E.F."/>
            <person name="Riddle C."/>
            <person name="Sallet E."/>
            <person name="Samain S."/>
            <person name="Samson N."/>
            <person name="Sanders I."/>
            <person name="Saurat O."/>
            <person name="Scarpelli C."/>
            <person name="Schiex T."/>
            <person name="Segurens B."/>
            <person name="Severin A.J."/>
            <person name="Sherrier D.J."/>
            <person name="Shi R."/>
            <person name="Sims S."/>
            <person name="Singer S.R."/>
            <person name="Sinharoy S."/>
            <person name="Sterck L."/>
            <person name="Viollet A."/>
            <person name="Wang B.B."/>
            <person name="Wang K."/>
            <person name="Wang M."/>
            <person name="Wang X."/>
            <person name="Warfsmann J."/>
            <person name="Weissenbach J."/>
            <person name="White D.D."/>
            <person name="White J.D."/>
            <person name="Wiley G.B."/>
            <person name="Wincker P."/>
            <person name="Xing Y."/>
            <person name="Yang L."/>
            <person name="Yao Z."/>
            <person name="Ying F."/>
            <person name="Zhai J."/>
            <person name="Zhou L."/>
            <person name="Zuber A."/>
            <person name="Denarie J."/>
            <person name="Dixon R.A."/>
            <person name="May G.D."/>
            <person name="Schwartz D.C."/>
            <person name="Rogers J."/>
            <person name="Quetier F."/>
            <person name="Town C.D."/>
            <person name="Roe B.A."/>
        </authorList>
    </citation>
    <scope>NUCLEOTIDE SEQUENCE [LARGE SCALE GENOMIC DNA]</scope>
    <source>
        <strain evidence="1">A17</strain>
        <strain evidence="2 3">cv. Jemalong A17</strain>
    </source>
</reference>
<organism evidence="1 3">
    <name type="scientific">Medicago truncatula</name>
    <name type="common">Barrel medic</name>
    <name type="synonym">Medicago tribuloides</name>
    <dbReference type="NCBI Taxonomy" id="3880"/>
    <lineage>
        <taxon>Eukaryota</taxon>
        <taxon>Viridiplantae</taxon>
        <taxon>Streptophyta</taxon>
        <taxon>Embryophyta</taxon>
        <taxon>Tracheophyta</taxon>
        <taxon>Spermatophyta</taxon>
        <taxon>Magnoliopsida</taxon>
        <taxon>eudicotyledons</taxon>
        <taxon>Gunneridae</taxon>
        <taxon>Pentapetalae</taxon>
        <taxon>rosids</taxon>
        <taxon>fabids</taxon>
        <taxon>Fabales</taxon>
        <taxon>Fabaceae</taxon>
        <taxon>Papilionoideae</taxon>
        <taxon>50 kb inversion clade</taxon>
        <taxon>NPAAA clade</taxon>
        <taxon>Hologalegina</taxon>
        <taxon>IRL clade</taxon>
        <taxon>Trifolieae</taxon>
        <taxon>Medicago</taxon>
    </lineage>
</organism>
<gene>
    <name evidence="1" type="ordered locus">MTR_6g078180</name>
</gene>
<dbReference type="Proteomes" id="UP000002051">
    <property type="component" value="Chromosome 6"/>
</dbReference>
<reference evidence="1 3" key="2">
    <citation type="journal article" date="2014" name="BMC Genomics">
        <title>An improved genome release (version Mt4.0) for the model legume Medicago truncatula.</title>
        <authorList>
            <person name="Tang H."/>
            <person name="Krishnakumar V."/>
            <person name="Bidwell S."/>
            <person name="Rosen B."/>
            <person name="Chan A."/>
            <person name="Zhou S."/>
            <person name="Gentzbittel L."/>
            <person name="Childs K.L."/>
            <person name="Yandell M."/>
            <person name="Gundlach H."/>
            <person name="Mayer K.F."/>
            <person name="Schwartz D.C."/>
            <person name="Town C.D."/>
        </authorList>
    </citation>
    <scope>GENOME REANNOTATION</scope>
    <source>
        <strain evidence="2 3">cv. Jemalong A17</strain>
    </source>
</reference>
<dbReference type="PaxDb" id="3880-AES76396"/>
<sequence>MEYIDPSKSPAWIQHHVQPYLSETKITCITLGNEVFNSNETQPMLNLLPSMQKCAWFVIEPRNSR</sequence>
<accession>G7KKQ0</accession>
<dbReference type="STRING" id="3880.G7KKQ0"/>
<evidence type="ECO:0000313" key="1">
    <source>
        <dbReference type="EMBL" id="AES76396.1"/>
    </source>
</evidence>
<dbReference type="HOGENOM" id="CLU_2853119_0_0_1"/>
<keyword evidence="3" id="KW-1185">Reference proteome</keyword>
<dbReference type="EnsemblPlants" id="AES76396">
    <property type="protein sequence ID" value="AES76396"/>
    <property type="gene ID" value="MTR_6g078180"/>
</dbReference>
<protein>
    <submittedName>
        <fullName evidence="1">Beta-1,3-glucanase, putative</fullName>
    </submittedName>
</protein>
<dbReference type="AlphaFoldDB" id="G7KKQ0"/>
<dbReference type="Gene3D" id="3.20.20.80">
    <property type="entry name" value="Glycosidases"/>
    <property type="match status" value="1"/>
</dbReference>
<name>G7KKQ0_MEDTR</name>
<evidence type="ECO:0000313" key="2">
    <source>
        <dbReference type="EnsemblPlants" id="AES76396"/>
    </source>
</evidence>
<dbReference type="EMBL" id="CM001222">
    <property type="protein sequence ID" value="AES76396.1"/>
    <property type="molecule type" value="Genomic_DNA"/>
</dbReference>